<reference evidence="1 2" key="2">
    <citation type="journal article" date="2022" name="Mol. Biol. Evol.">
        <title>Comparative Genomics Reveals Insights into the Divergent Evolution of Astigmatic Mites and Household Pest Adaptations.</title>
        <authorList>
            <person name="Xiong Q."/>
            <person name="Wan A.T."/>
            <person name="Liu X."/>
            <person name="Fung C.S."/>
            <person name="Xiao X."/>
            <person name="Malainual N."/>
            <person name="Hou J."/>
            <person name="Wang L."/>
            <person name="Wang M."/>
            <person name="Yang K.Y."/>
            <person name="Cui Y."/>
            <person name="Leung E.L."/>
            <person name="Nong W."/>
            <person name="Shin S.K."/>
            <person name="Au S.W."/>
            <person name="Jeong K.Y."/>
            <person name="Chew F.T."/>
            <person name="Hui J.H."/>
            <person name="Leung T.F."/>
            <person name="Tungtrongchitr A."/>
            <person name="Zhong N."/>
            <person name="Liu Z."/>
            <person name="Tsui S.K."/>
        </authorList>
    </citation>
    <scope>NUCLEOTIDE SEQUENCE [LARGE SCALE GENOMIC DNA]</scope>
    <source>
        <strain evidence="1">Derp</strain>
    </source>
</reference>
<sequence length="82" mass="10072">MVFDYDSLIFFNEKKNCHFRLQVLAWLTDDEFFQFSYFNFILQFGSCNDDLDDEENWFFINEIKISLFFIKNLKNNLCNQLN</sequence>
<evidence type="ECO:0000313" key="1">
    <source>
        <dbReference type="EMBL" id="KAH9418596.1"/>
    </source>
</evidence>
<name>A0ABQ8J7P6_DERPT</name>
<reference evidence="1 2" key="1">
    <citation type="journal article" date="2018" name="J. Allergy Clin. Immunol.">
        <title>High-quality assembly of Dermatophagoides pteronyssinus genome and transcriptome reveals a wide range of novel allergens.</title>
        <authorList>
            <person name="Liu X.Y."/>
            <person name="Yang K.Y."/>
            <person name="Wang M.Q."/>
            <person name="Kwok J.S."/>
            <person name="Zeng X."/>
            <person name="Yang Z."/>
            <person name="Xiao X.J."/>
            <person name="Lau C.P."/>
            <person name="Li Y."/>
            <person name="Huang Z.M."/>
            <person name="Ba J.G."/>
            <person name="Yim A.K."/>
            <person name="Ouyang C.Y."/>
            <person name="Ngai S.M."/>
            <person name="Chan T.F."/>
            <person name="Leung E.L."/>
            <person name="Liu L."/>
            <person name="Liu Z.G."/>
            <person name="Tsui S.K."/>
        </authorList>
    </citation>
    <scope>NUCLEOTIDE SEQUENCE [LARGE SCALE GENOMIC DNA]</scope>
    <source>
        <strain evidence="1">Derp</strain>
    </source>
</reference>
<comment type="caution">
    <text evidence="1">The sequence shown here is derived from an EMBL/GenBank/DDBJ whole genome shotgun (WGS) entry which is preliminary data.</text>
</comment>
<gene>
    <name evidence="1" type="ORF">DERP_003921</name>
</gene>
<organism evidence="1 2">
    <name type="scientific">Dermatophagoides pteronyssinus</name>
    <name type="common">European house dust mite</name>
    <dbReference type="NCBI Taxonomy" id="6956"/>
    <lineage>
        <taxon>Eukaryota</taxon>
        <taxon>Metazoa</taxon>
        <taxon>Ecdysozoa</taxon>
        <taxon>Arthropoda</taxon>
        <taxon>Chelicerata</taxon>
        <taxon>Arachnida</taxon>
        <taxon>Acari</taxon>
        <taxon>Acariformes</taxon>
        <taxon>Sarcoptiformes</taxon>
        <taxon>Astigmata</taxon>
        <taxon>Psoroptidia</taxon>
        <taxon>Analgoidea</taxon>
        <taxon>Pyroglyphidae</taxon>
        <taxon>Dermatophagoidinae</taxon>
        <taxon>Dermatophagoides</taxon>
    </lineage>
</organism>
<dbReference type="Proteomes" id="UP000887458">
    <property type="component" value="Unassembled WGS sequence"/>
</dbReference>
<evidence type="ECO:0000313" key="2">
    <source>
        <dbReference type="Proteomes" id="UP000887458"/>
    </source>
</evidence>
<keyword evidence="2" id="KW-1185">Reference proteome</keyword>
<protein>
    <submittedName>
        <fullName evidence="1">Uncharacterized protein</fullName>
    </submittedName>
</protein>
<accession>A0ABQ8J7P6</accession>
<dbReference type="EMBL" id="NJHN03000062">
    <property type="protein sequence ID" value="KAH9418596.1"/>
    <property type="molecule type" value="Genomic_DNA"/>
</dbReference>
<proteinExistence type="predicted"/>